<evidence type="ECO:0000313" key="2">
    <source>
        <dbReference type="EMBL" id="KAG7570942.1"/>
    </source>
</evidence>
<gene>
    <name evidence="2" type="ORF">FFLO_01140</name>
</gene>
<feature type="coiled-coil region" evidence="1">
    <location>
        <begin position="2"/>
        <end position="60"/>
    </location>
</feature>
<comment type="caution">
    <text evidence="2">The sequence shown here is derived from an EMBL/GenBank/DDBJ whole genome shotgun (WGS) entry which is preliminary data.</text>
</comment>
<dbReference type="AlphaFoldDB" id="A0A8K0NT48"/>
<dbReference type="Proteomes" id="UP000812966">
    <property type="component" value="Unassembled WGS sequence"/>
</dbReference>
<reference evidence="2" key="1">
    <citation type="submission" date="2020-04" db="EMBL/GenBank/DDBJ databases">
        <title>Analysis of mating type loci in Filobasidium floriforme.</title>
        <authorList>
            <person name="Nowrousian M."/>
        </authorList>
    </citation>
    <scope>NUCLEOTIDE SEQUENCE</scope>
    <source>
        <strain evidence="2">CBS 6242</strain>
    </source>
</reference>
<dbReference type="EMBL" id="JABELV010000015">
    <property type="protein sequence ID" value="KAG7570942.1"/>
    <property type="molecule type" value="Genomic_DNA"/>
</dbReference>
<keyword evidence="1" id="KW-0175">Coiled coil</keyword>
<name>A0A8K0NT48_9TREE</name>
<keyword evidence="3" id="KW-1185">Reference proteome</keyword>
<protein>
    <submittedName>
        <fullName evidence="2">Uncharacterized protein</fullName>
    </submittedName>
</protein>
<evidence type="ECO:0000256" key="1">
    <source>
        <dbReference type="SAM" id="Coils"/>
    </source>
</evidence>
<evidence type="ECO:0000313" key="3">
    <source>
        <dbReference type="Proteomes" id="UP000812966"/>
    </source>
</evidence>
<organism evidence="2 3">
    <name type="scientific">Filobasidium floriforme</name>
    <dbReference type="NCBI Taxonomy" id="5210"/>
    <lineage>
        <taxon>Eukaryota</taxon>
        <taxon>Fungi</taxon>
        <taxon>Dikarya</taxon>
        <taxon>Basidiomycota</taxon>
        <taxon>Agaricomycotina</taxon>
        <taxon>Tremellomycetes</taxon>
        <taxon>Filobasidiales</taxon>
        <taxon>Filobasidiaceae</taxon>
        <taxon>Filobasidium</taxon>
    </lineage>
</organism>
<sequence length="67" mass="7874">MADKLLIKLDKQRGKIDSQQDNINSSHWIVTDIIQHGEDIGALKAENMLLKDENKRQDEQWTWQTLQ</sequence>
<accession>A0A8K0NT48</accession>
<proteinExistence type="predicted"/>